<comment type="caution">
    <text evidence="1">The sequence shown here is derived from an EMBL/GenBank/DDBJ whole genome shotgun (WGS) entry which is preliminary data.</text>
</comment>
<dbReference type="AlphaFoldDB" id="I2GIG6"/>
<sequence length="42" mass="4779">MSVSGVYVHLNGKRKITLKPAIALMLFVYRNQALEFKKWLGG</sequence>
<dbReference type="EMBL" id="CAIT01000006">
    <property type="protein sequence ID" value="CCH53691.1"/>
    <property type="molecule type" value="Genomic_DNA"/>
</dbReference>
<organism evidence="1 2">
    <name type="scientific">Fibrisoma limi BUZ 3</name>
    <dbReference type="NCBI Taxonomy" id="1185876"/>
    <lineage>
        <taxon>Bacteria</taxon>
        <taxon>Pseudomonadati</taxon>
        <taxon>Bacteroidota</taxon>
        <taxon>Cytophagia</taxon>
        <taxon>Cytophagales</taxon>
        <taxon>Spirosomataceae</taxon>
        <taxon>Fibrisoma</taxon>
    </lineage>
</organism>
<evidence type="ECO:0000313" key="1">
    <source>
        <dbReference type="EMBL" id="CCH53691.1"/>
    </source>
</evidence>
<dbReference type="RefSeq" id="WP_009282271.1">
    <property type="nucleotide sequence ID" value="NZ_CAIT01000006.1"/>
</dbReference>
<proteinExistence type="predicted"/>
<accession>I2GIG6</accession>
<keyword evidence="2" id="KW-1185">Reference proteome</keyword>
<name>I2GIG6_9BACT</name>
<evidence type="ECO:0000313" key="2">
    <source>
        <dbReference type="Proteomes" id="UP000009309"/>
    </source>
</evidence>
<reference evidence="1 2" key="1">
    <citation type="journal article" date="2012" name="J. Bacteriol.">
        <title>Genome Sequence of the Filamentous Bacterium Fibrisoma limi BUZ 3T.</title>
        <authorList>
            <person name="Filippini M."/>
            <person name="Qi W."/>
            <person name="Jaenicke S."/>
            <person name="Goesmann A."/>
            <person name="Smits T.H."/>
            <person name="Bagheri H.C."/>
        </authorList>
    </citation>
    <scope>NUCLEOTIDE SEQUENCE [LARGE SCALE GENOMIC DNA]</scope>
    <source>
        <strain evidence="2">BUZ 3T</strain>
    </source>
</reference>
<dbReference type="Proteomes" id="UP000009309">
    <property type="component" value="Unassembled WGS sequence"/>
</dbReference>
<protein>
    <submittedName>
        <fullName evidence="1">Uncharacterized protein</fullName>
    </submittedName>
</protein>
<gene>
    <name evidence="1" type="ORF">BN8_02805</name>
</gene>